<keyword evidence="4 5" id="KW-0131">Cell cycle</keyword>
<dbReference type="FunFam" id="3.30.1490.110:FF:000001">
    <property type="entry name" value="Cell division protein FtsA"/>
    <property type="match status" value="1"/>
</dbReference>
<proteinExistence type="inferred from homology"/>
<dbReference type="AlphaFoldDB" id="A0A140D7K9"/>
<dbReference type="SUPFAM" id="SSF53067">
    <property type="entry name" value="Actin-like ATPase domain"/>
    <property type="match status" value="2"/>
</dbReference>
<dbReference type="InterPro" id="IPR043129">
    <property type="entry name" value="ATPase_NBD"/>
</dbReference>
<dbReference type="SMART" id="SM00842">
    <property type="entry name" value="FtsA"/>
    <property type="match status" value="1"/>
</dbReference>
<organism evidence="8">
    <name type="scientific">Pasteurella multocida</name>
    <dbReference type="NCBI Taxonomy" id="747"/>
    <lineage>
        <taxon>Bacteria</taxon>
        <taxon>Pseudomonadati</taxon>
        <taxon>Pseudomonadota</taxon>
        <taxon>Gammaproteobacteria</taxon>
        <taxon>Pasteurellales</taxon>
        <taxon>Pasteurellaceae</taxon>
        <taxon>Pasteurella</taxon>
    </lineage>
</organism>
<comment type="subunit">
    <text evidence="5">Self-interacts. Interacts with FtsZ.</text>
</comment>
<dbReference type="PIRSF" id="PIRSF003101">
    <property type="entry name" value="FtsA"/>
    <property type="match status" value="1"/>
</dbReference>
<evidence type="ECO:0000256" key="5">
    <source>
        <dbReference type="HAMAP-Rule" id="MF_02033"/>
    </source>
</evidence>
<accession>A0A140D7K9</accession>
<dbReference type="GO" id="GO:0043093">
    <property type="term" value="P:FtsZ-dependent cytokinesis"/>
    <property type="evidence" value="ECO:0007669"/>
    <property type="project" value="UniProtKB-UniRule"/>
</dbReference>
<comment type="function">
    <text evidence="5 6">Cell division protein that is involved in the assembly of the Z ring. May serve as a membrane anchor for the Z ring.</text>
</comment>
<evidence type="ECO:0000313" key="8">
    <source>
        <dbReference type="EMBL" id="AMK08883.1"/>
    </source>
</evidence>
<evidence type="ECO:0000256" key="4">
    <source>
        <dbReference type="ARBA" id="ARBA00023306"/>
    </source>
</evidence>
<dbReference type="InterPro" id="IPR050696">
    <property type="entry name" value="FtsA/MreB"/>
</dbReference>
<evidence type="ECO:0000256" key="2">
    <source>
        <dbReference type="ARBA" id="ARBA00022618"/>
    </source>
</evidence>
<comment type="similarity">
    <text evidence="5 6">Belongs to the FtsA/MreB family.</text>
</comment>
<evidence type="ECO:0000259" key="7">
    <source>
        <dbReference type="SMART" id="SM00842"/>
    </source>
</evidence>
<dbReference type="HAMAP" id="MF_02033">
    <property type="entry name" value="FtsA"/>
    <property type="match status" value="1"/>
</dbReference>
<evidence type="ECO:0000256" key="6">
    <source>
        <dbReference type="PIRNR" id="PIRNR003101"/>
    </source>
</evidence>
<dbReference type="InterPro" id="IPR003494">
    <property type="entry name" value="SHS2_FtsA"/>
</dbReference>
<dbReference type="Pfam" id="PF14450">
    <property type="entry name" value="FtsA"/>
    <property type="match status" value="1"/>
</dbReference>
<name>A0A140D7K9_PASMD</name>
<protein>
    <recommendedName>
        <fullName evidence="5 6">Cell division protein FtsA</fullName>
    </recommendedName>
</protein>
<dbReference type="Gene3D" id="3.30.1490.110">
    <property type="match status" value="1"/>
</dbReference>
<dbReference type="GO" id="GO:0032153">
    <property type="term" value="C:cell division site"/>
    <property type="evidence" value="ECO:0007669"/>
    <property type="project" value="UniProtKB-UniRule"/>
</dbReference>
<sequence length="429" mass="46682">MIKMAKIVESKIIVGLEVGTSKVVALVGELLPDGVVNILGVGSCPAKGIDKGNITDLNAVVTSVQRAIELAESVADCEIISVTLAITGQHIQSWNDSGAAPIADTEVTQEDIDAALHTASSIKMPEGLVVLHRLPQEYAVDQQKNIKNPLGFQGGRLTSNVHLIACHQDWLNNLRQAVERCKLKIDKVIFSGIATSHSVLTEDEKDLGVCLIDFGAGTMEVMVYTNGALRFSKVIPYAGNRVTDDIAYDLTTSRVEAENIKVKYGSAVTPPRQNPEEQFDVMSIDGSVIERCSKTRLSNVTAGRYREILELVKEELIQLKYDLESKQMKFELIAGIVITGGGAQIKDLKECATDVFGLHVRIGNPLNITGVTHLVEKKPQYSTVLGLLQYEYSSNDESPINDAYSNESGFFGSLWSGMKKIAKKVGSEF</sequence>
<dbReference type="PANTHER" id="PTHR32432:SF4">
    <property type="entry name" value="CELL DIVISION PROTEIN FTSA"/>
    <property type="match status" value="1"/>
</dbReference>
<feature type="domain" description="SHS2" evidence="7">
    <location>
        <begin position="13"/>
        <end position="199"/>
    </location>
</feature>
<reference evidence="8" key="1">
    <citation type="submission" date="2015-01" db="EMBL/GenBank/DDBJ databases">
        <title>Draft genome sequence of Pasteurella multocida isolated from alpaca pneumonia.</title>
        <authorList>
            <person name="Maturrano L."/>
            <person name="Hurtado R."/>
            <person name="Allasi N."/>
            <person name="Juscamayta E."/>
            <person name="Fernandez D."/>
            <person name="Maximiliano J."/>
            <person name="Rimac R."/>
            <person name="Rosadio R."/>
        </authorList>
    </citation>
    <scope>NUCLEOTIDE SEQUENCE</scope>
    <source>
        <strain evidence="8">UNMSM</strain>
    </source>
</reference>
<gene>
    <name evidence="5 8" type="primary">ftsA</name>
</gene>
<dbReference type="InterPro" id="IPR020823">
    <property type="entry name" value="Cell_div_FtsA"/>
</dbReference>
<evidence type="ECO:0000256" key="3">
    <source>
        <dbReference type="ARBA" id="ARBA00023136"/>
    </source>
</evidence>
<evidence type="ECO:0000256" key="1">
    <source>
        <dbReference type="ARBA" id="ARBA00022475"/>
    </source>
</evidence>
<dbReference type="CDD" id="cd24048">
    <property type="entry name" value="ASKHA_NBD_FtsA"/>
    <property type="match status" value="1"/>
</dbReference>
<dbReference type="Gene3D" id="3.30.420.40">
    <property type="match status" value="1"/>
</dbReference>
<comment type="subcellular location">
    <subcellularLocation>
        <location evidence="5">Cell membrane</location>
        <topology evidence="5">Peripheral membrane protein</topology>
        <orientation evidence="5">Cytoplasmic side</orientation>
    </subcellularLocation>
    <text evidence="5">Localizes to the Z ring in an FtsZ-dependent manner. Targeted to the membrane through a conserved C-terminal amphipathic helix.</text>
</comment>
<dbReference type="NCBIfam" id="NF007009">
    <property type="entry name" value="PRK09472.1"/>
    <property type="match status" value="1"/>
</dbReference>
<dbReference type="EMBL" id="KP661044">
    <property type="protein sequence ID" value="AMK08883.1"/>
    <property type="molecule type" value="Genomic_DNA"/>
</dbReference>
<keyword evidence="3 5" id="KW-0472">Membrane</keyword>
<keyword evidence="1 5" id="KW-1003">Cell membrane</keyword>
<dbReference type="GO" id="GO:0009898">
    <property type="term" value="C:cytoplasmic side of plasma membrane"/>
    <property type="evidence" value="ECO:0007669"/>
    <property type="project" value="UniProtKB-UniRule"/>
</dbReference>
<keyword evidence="2 5" id="KW-0132">Cell division</keyword>
<dbReference type="NCBIfam" id="TIGR01174">
    <property type="entry name" value="ftsA"/>
    <property type="match status" value="1"/>
</dbReference>
<dbReference type="PANTHER" id="PTHR32432">
    <property type="entry name" value="CELL DIVISION PROTEIN FTSA-RELATED"/>
    <property type="match status" value="1"/>
</dbReference>
<dbReference type="Pfam" id="PF02491">
    <property type="entry name" value="SHS2_FTSA"/>
    <property type="match status" value="1"/>
</dbReference>